<dbReference type="InterPro" id="IPR020456">
    <property type="entry name" value="Acylphosphatase"/>
</dbReference>
<evidence type="ECO:0000256" key="5">
    <source>
        <dbReference type="RuleBase" id="RU004168"/>
    </source>
</evidence>
<dbReference type="PRINTS" id="PR00112">
    <property type="entry name" value="ACYLPHPHTASE"/>
</dbReference>
<dbReference type="EMBL" id="MGGZ01000043">
    <property type="protein sequence ID" value="OGM55895.1"/>
    <property type="molecule type" value="Genomic_DNA"/>
</dbReference>
<feature type="active site" evidence="4">
    <location>
        <position position="40"/>
    </location>
</feature>
<comment type="similarity">
    <text evidence="1 5">Belongs to the acylphosphatase family.</text>
</comment>
<sequence>MKSSVIRAHVYIQGRVQGVFYRDWTRKLAQSLGLTGWVRNLEDGRVEAIFEGERKKIKEIIDSCKKGPGTSSVSHVDVIWEEGTGEFKDFAIIG</sequence>
<dbReference type="InterPro" id="IPR036046">
    <property type="entry name" value="Acylphosphatase-like_dom_sf"/>
</dbReference>
<dbReference type="Gene3D" id="3.30.70.100">
    <property type="match status" value="1"/>
</dbReference>
<dbReference type="STRING" id="1802513.A3E46_01635"/>
<accession>A0A1F8AXC2</accession>
<comment type="caution">
    <text evidence="7">The sequence shown here is derived from an EMBL/GenBank/DDBJ whole genome shotgun (WGS) entry which is preliminary data.</text>
</comment>
<dbReference type="PROSITE" id="PS51160">
    <property type="entry name" value="ACYLPHOSPHATASE_3"/>
    <property type="match status" value="1"/>
</dbReference>
<gene>
    <name evidence="7" type="ORF">A3E46_01635</name>
</gene>
<evidence type="ECO:0000256" key="3">
    <source>
        <dbReference type="ARBA" id="ARBA00047645"/>
    </source>
</evidence>
<proteinExistence type="inferred from homology"/>
<dbReference type="EC" id="3.6.1.7" evidence="2 4"/>
<organism evidence="7 8">
    <name type="scientific">Candidatus Woesebacteria bacterium RIFCSPHIGHO2_12_FULL_46_16</name>
    <dbReference type="NCBI Taxonomy" id="1802513"/>
    <lineage>
        <taxon>Bacteria</taxon>
        <taxon>Candidatus Woeseibacteriota</taxon>
    </lineage>
</organism>
<dbReference type="GO" id="GO:0003998">
    <property type="term" value="F:acylphosphatase activity"/>
    <property type="evidence" value="ECO:0007669"/>
    <property type="project" value="UniProtKB-EC"/>
</dbReference>
<dbReference type="InterPro" id="IPR017968">
    <property type="entry name" value="Acylphosphatase_CS"/>
</dbReference>
<protein>
    <recommendedName>
        <fullName evidence="2 4">acylphosphatase</fullName>
        <ecNumber evidence="2 4">3.6.1.7</ecNumber>
    </recommendedName>
</protein>
<evidence type="ECO:0000256" key="1">
    <source>
        <dbReference type="ARBA" id="ARBA00005614"/>
    </source>
</evidence>
<dbReference type="PANTHER" id="PTHR47268">
    <property type="entry name" value="ACYLPHOSPHATASE"/>
    <property type="match status" value="1"/>
</dbReference>
<evidence type="ECO:0000313" key="8">
    <source>
        <dbReference type="Proteomes" id="UP000178313"/>
    </source>
</evidence>
<name>A0A1F8AXC2_9BACT</name>
<comment type="catalytic activity">
    <reaction evidence="3 4">
        <text>an acyl phosphate + H2O = a carboxylate + phosphate + H(+)</text>
        <dbReference type="Rhea" id="RHEA:14965"/>
        <dbReference type="ChEBI" id="CHEBI:15377"/>
        <dbReference type="ChEBI" id="CHEBI:15378"/>
        <dbReference type="ChEBI" id="CHEBI:29067"/>
        <dbReference type="ChEBI" id="CHEBI:43474"/>
        <dbReference type="ChEBI" id="CHEBI:59918"/>
        <dbReference type="EC" id="3.6.1.7"/>
    </reaction>
</comment>
<evidence type="ECO:0000259" key="6">
    <source>
        <dbReference type="PROSITE" id="PS51160"/>
    </source>
</evidence>
<dbReference type="NCBIfam" id="NF011016">
    <property type="entry name" value="PRK14444.1"/>
    <property type="match status" value="1"/>
</dbReference>
<evidence type="ECO:0000256" key="2">
    <source>
        <dbReference type="ARBA" id="ARBA00012150"/>
    </source>
</evidence>
<evidence type="ECO:0000256" key="4">
    <source>
        <dbReference type="PROSITE-ProRule" id="PRU00520"/>
    </source>
</evidence>
<dbReference type="SUPFAM" id="SSF54975">
    <property type="entry name" value="Acylphosphatase/BLUF domain-like"/>
    <property type="match status" value="1"/>
</dbReference>
<feature type="domain" description="Acylphosphatase-like" evidence="6">
    <location>
        <begin position="7"/>
        <end position="94"/>
    </location>
</feature>
<dbReference type="Pfam" id="PF00708">
    <property type="entry name" value="Acylphosphatase"/>
    <property type="match status" value="1"/>
</dbReference>
<feature type="active site" evidence="4">
    <location>
        <position position="22"/>
    </location>
</feature>
<reference evidence="7 8" key="1">
    <citation type="journal article" date="2016" name="Nat. Commun.">
        <title>Thousands of microbial genomes shed light on interconnected biogeochemical processes in an aquifer system.</title>
        <authorList>
            <person name="Anantharaman K."/>
            <person name="Brown C.T."/>
            <person name="Hug L.A."/>
            <person name="Sharon I."/>
            <person name="Castelle C.J."/>
            <person name="Probst A.J."/>
            <person name="Thomas B.C."/>
            <person name="Singh A."/>
            <person name="Wilkins M.J."/>
            <person name="Karaoz U."/>
            <person name="Brodie E.L."/>
            <person name="Williams K.H."/>
            <person name="Hubbard S.S."/>
            <person name="Banfield J.F."/>
        </authorList>
    </citation>
    <scope>NUCLEOTIDE SEQUENCE [LARGE SCALE GENOMIC DNA]</scope>
</reference>
<keyword evidence="4" id="KW-0378">Hydrolase</keyword>
<dbReference type="PANTHER" id="PTHR47268:SF4">
    <property type="entry name" value="ACYLPHOSPHATASE"/>
    <property type="match status" value="1"/>
</dbReference>
<dbReference type="Proteomes" id="UP000178313">
    <property type="component" value="Unassembled WGS sequence"/>
</dbReference>
<dbReference type="InterPro" id="IPR001792">
    <property type="entry name" value="Acylphosphatase-like_dom"/>
</dbReference>
<evidence type="ECO:0000313" key="7">
    <source>
        <dbReference type="EMBL" id="OGM55895.1"/>
    </source>
</evidence>
<dbReference type="AlphaFoldDB" id="A0A1F8AXC2"/>
<dbReference type="PROSITE" id="PS00151">
    <property type="entry name" value="ACYLPHOSPHATASE_2"/>
    <property type="match status" value="1"/>
</dbReference>